<dbReference type="InterPro" id="IPR013096">
    <property type="entry name" value="Cupin_2"/>
</dbReference>
<dbReference type="EMBL" id="BAAAZX010000021">
    <property type="protein sequence ID" value="GAA4013395.1"/>
    <property type="molecule type" value="Genomic_DNA"/>
</dbReference>
<reference evidence="3" key="1">
    <citation type="journal article" date="2019" name="Int. J. Syst. Evol. Microbiol.">
        <title>The Global Catalogue of Microorganisms (GCM) 10K type strain sequencing project: providing services to taxonomists for standard genome sequencing and annotation.</title>
        <authorList>
            <consortium name="The Broad Institute Genomics Platform"/>
            <consortium name="The Broad Institute Genome Sequencing Center for Infectious Disease"/>
            <person name="Wu L."/>
            <person name="Ma J."/>
        </authorList>
    </citation>
    <scope>NUCLEOTIDE SEQUENCE [LARGE SCALE GENOMIC DNA]</scope>
    <source>
        <strain evidence="3">JCM 16924</strain>
    </source>
</reference>
<dbReference type="InterPro" id="IPR014710">
    <property type="entry name" value="RmlC-like_jellyroll"/>
</dbReference>
<feature type="domain" description="Cupin type-2" evidence="1">
    <location>
        <begin position="59"/>
        <end position="105"/>
    </location>
</feature>
<accession>A0ABP7SLH7</accession>
<comment type="caution">
    <text evidence="2">The sequence shown here is derived from an EMBL/GenBank/DDBJ whole genome shotgun (WGS) entry which is preliminary data.</text>
</comment>
<evidence type="ECO:0000259" key="1">
    <source>
        <dbReference type="Pfam" id="PF07883"/>
    </source>
</evidence>
<proteinExistence type="predicted"/>
<evidence type="ECO:0000313" key="3">
    <source>
        <dbReference type="Proteomes" id="UP001500456"/>
    </source>
</evidence>
<dbReference type="SUPFAM" id="SSF51182">
    <property type="entry name" value="RmlC-like cupins"/>
    <property type="match status" value="1"/>
</dbReference>
<keyword evidence="3" id="KW-1185">Reference proteome</keyword>
<organism evidence="2 3">
    <name type="scientific">Streptomyces plumbiresistens</name>
    <dbReference type="NCBI Taxonomy" id="511811"/>
    <lineage>
        <taxon>Bacteria</taxon>
        <taxon>Bacillati</taxon>
        <taxon>Actinomycetota</taxon>
        <taxon>Actinomycetes</taxon>
        <taxon>Kitasatosporales</taxon>
        <taxon>Streptomycetaceae</taxon>
        <taxon>Streptomyces</taxon>
    </lineage>
</organism>
<name>A0ABP7SLH7_9ACTN</name>
<sequence length="142" mass="15372">MSTADDPTQAQPALIAAEALQPASQTTPHMRSRWIKSPGNGGWNDYAIAEWELAEAGFSDRHPHDETNFVLAGELHVEVNGVEVTARAGDSIVVPAGSTGRYWAPRYARMVAVYGPNPDGAASQYLKYWDVGDTGRTAENDQ</sequence>
<dbReference type="Proteomes" id="UP001500456">
    <property type="component" value="Unassembled WGS sequence"/>
</dbReference>
<protein>
    <recommendedName>
        <fullName evidence="1">Cupin type-2 domain-containing protein</fullName>
    </recommendedName>
</protein>
<dbReference type="InterPro" id="IPR011051">
    <property type="entry name" value="RmlC_Cupin_sf"/>
</dbReference>
<dbReference type="Pfam" id="PF07883">
    <property type="entry name" value="Cupin_2"/>
    <property type="match status" value="1"/>
</dbReference>
<gene>
    <name evidence="2" type="ORF">GCM10022232_64560</name>
</gene>
<dbReference type="Gene3D" id="2.60.120.10">
    <property type="entry name" value="Jelly Rolls"/>
    <property type="match status" value="1"/>
</dbReference>
<evidence type="ECO:0000313" key="2">
    <source>
        <dbReference type="EMBL" id="GAA4013395.1"/>
    </source>
</evidence>